<name>F7YXF0_9THEM</name>
<protein>
    <recommendedName>
        <fullName evidence="4">ABC-2 type transport system permease protein</fullName>
    </recommendedName>
</protein>
<feature type="transmembrane region" description="Helical" evidence="1">
    <location>
        <begin position="12"/>
        <end position="32"/>
    </location>
</feature>
<evidence type="ECO:0000256" key="1">
    <source>
        <dbReference type="SAM" id="Phobius"/>
    </source>
</evidence>
<dbReference type="PATRIC" id="fig|688269.3.peg.1811"/>
<feature type="transmembrane region" description="Helical" evidence="1">
    <location>
        <begin position="193"/>
        <end position="210"/>
    </location>
</feature>
<feature type="transmembrane region" description="Helical" evidence="1">
    <location>
        <begin position="238"/>
        <end position="259"/>
    </location>
</feature>
<dbReference type="eggNOG" id="COG1277">
    <property type="taxonomic scope" value="Bacteria"/>
</dbReference>
<feature type="transmembrane region" description="Helical" evidence="1">
    <location>
        <begin position="123"/>
        <end position="145"/>
    </location>
</feature>
<keyword evidence="1" id="KW-1133">Transmembrane helix</keyword>
<keyword evidence="1" id="KW-0472">Membrane</keyword>
<dbReference type="OrthoDB" id="9800309at2"/>
<evidence type="ECO:0000313" key="2">
    <source>
        <dbReference type="EMBL" id="AEH51802.1"/>
    </source>
</evidence>
<dbReference type="AlphaFoldDB" id="F7YXF0"/>
<sequence precursor="true">MNVLKWELKMNFKSFLFWTVFLVGMQFVYFSAFPSFAGEEGLFATKLQLLPAVFRKLFGLDKIDFSDILHFFALQGQIFVFLVASFFGGRLASSIVCKEEHDKTAEFILTRSLTRRRYILEKFLAVTIYLFLFDLILTAANYIYFQTYKVKPFDVKLMLQLVAAYWGVHMFVAAVGFLISVVSRKRTSADSQILFFIFGFYFLSVIPRITEKFKILANFTPFGFFDPAEIVKTRQFNITALILTIVFFLSSALISILYYERKDIY</sequence>
<dbReference type="Proteomes" id="UP000006804">
    <property type="component" value="Chromosome"/>
</dbReference>
<dbReference type="KEGG" id="tta:Theth_1758"/>
<dbReference type="Pfam" id="PF12679">
    <property type="entry name" value="ABC2_membrane_2"/>
    <property type="match status" value="1"/>
</dbReference>
<evidence type="ECO:0008006" key="4">
    <source>
        <dbReference type="Google" id="ProtNLM"/>
    </source>
</evidence>
<proteinExistence type="predicted"/>
<keyword evidence="3" id="KW-1185">Reference proteome</keyword>
<keyword evidence="1" id="KW-0812">Transmembrane</keyword>
<evidence type="ECO:0000313" key="3">
    <source>
        <dbReference type="Proteomes" id="UP000006804"/>
    </source>
</evidence>
<dbReference type="RefSeq" id="WP_013933010.1">
    <property type="nucleotide sequence ID" value="NC_015707.1"/>
</dbReference>
<feature type="transmembrane region" description="Helical" evidence="1">
    <location>
        <begin position="157"/>
        <end position="181"/>
    </location>
</feature>
<accession>F7YXF0</accession>
<organism evidence="2 3">
    <name type="scientific">Pseudothermotoga thermarum DSM 5069</name>
    <dbReference type="NCBI Taxonomy" id="688269"/>
    <lineage>
        <taxon>Bacteria</taxon>
        <taxon>Thermotogati</taxon>
        <taxon>Thermotogota</taxon>
        <taxon>Thermotogae</taxon>
        <taxon>Thermotogales</taxon>
        <taxon>Thermotogaceae</taxon>
        <taxon>Pseudothermotoga</taxon>
    </lineage>
</organism>
<dbReference type="HOGENOM" id="CLU_064090_0_0_0"/>
<dbReference type="GO" id="GO:0140359">
    <property type="term" value="F:ABC-type transporter activity"/>
    <property type="evidence" value="ECO:0007669"/>
    <property type="project" value="InterPro"/>
</dbReference>
<dbReference type="STRING" id="688269.Theth_1758"/>
<dbReference type="EMBL" id="CP002351">
    <property type="protein sequence ID" value="AEH51802.1"/>
    <property type="molecule type" value="Genomic_DNA"/>
</dbReference>
<gene>
    <name evidence="2" type="ORF">Theth_1758</name>
</gene>
<feature type="transmembrane region" description="Helical" evidence="1">
    <location>
        <begin position="68"/>
        <end position="88"/>
    </location>
</feature>
<dbReference type="GO" id="GO:0005886">
    <property type="term" value="C:plasma membrane"/>
    <property type="evidence" value="ECO:0007669"/>
    <property type="project" value="UniProtKB-SubCell"/>
</dbReference>
<reference evidence="2 3" key="1">
    <citation type="submission" date="2010-11" db="EMBL/GenBank/DDBJ databases">
        <title>The complete genome of Thermotoga thermarum DSM 5069.</title>
        <authorList>
            <consortium name="US DOE Joint Genome Institute (JGI-PGF)"/>
            <person name="Lucas S."/>
            <person name="Copeland A."/>
            <person name="Lapidus A."/>
            <person name="Bruce D."/>
            <person name="Goodwin L."/>
            <person name="Pitluck S."/>
            <person name="Kyrpides N."/>
            <person name="Mavromatis K."/>
            <person name="Ivanova N."/>
            <person name="Zeytun A."/>
            <person name="Brettin T."/>
            <person name="Detter J.C."/>
            <person name="Tapia R."/>
            <person name="Han C."/>
            <person name="Land M."/>
            <person name="Hauser L."/>
            <person name="Markowitz V."/>
            <person name="Cheng J.-F."/>
            <person name="Hugenholtz P."/>
            <person name="Woyke T."/>
            <person name="Wu D."/>
            <person name="Spring S."/>
            <person name="Schroeder M."/>
            <person name="Brambilla E."/>
            <person name="Klenk H.-P."/>
            <person name="Eisen J.A."/>
        </authorList>
    </citation>
    <scope>NUCLEOTIDE SEQUENCE [LARGE SCALE GENOMIC DNA]</scope>
    <source>
        <strain evidence="2 3">DSM 5069</strain>
    </source>
</reference>